<name>A0A024UB53_9STRA</name>
<evidence type="ECO:0000256" key="1">
    <source>
        <dbReference type="SAM" id="MobiDB-lite"/>
    </source>
</evidence>
<dbReference type="SUPFAM" id="SSF56300">
    <property type="entry name" value="Metallo-dependent phosphatases"/>
    <property type="match status" value="1"/>
</dbReference>
<evidence type="ECO:0000313" key="3">
    <source>
        <dbReference type="EMBL" id="ETW02853.1"/>
    </source>
</evidence>
<protein>
    <recommendedName>
        <fullName evidence="2">Calcineurin-like phosphoesterase domain-containing protein</fullName>
    </recommendedName>
</protein>
<dbReference type="AlphaFoldDB" id="A0A024UB53"/>
<feature type="region of interest" description="Disordered" evidence="1">
    <location>
        <begin position="556"/>
        <end position="593"/>
    </location>
</feature>
<feature type="domain" description="Calcineurin-like phosphoesterase" evidence="2">
    <location>
        <begin position="93"/>
        <end position="283"/>
    </location>
</feature>
<proteinExistence type="predicted"/>
<dbReference type="PANTHER" id="PTHR12905:SF0">
    <property type="entry name" value="CALCINEURIN-LIKE PHOSPHOESTERASE DOMAIN-CONTAINING PROTEIN"/>
    <property type="match status" value="1"/>
</dbReference>
<dbReference type="Pfam" id="PF00149">
    <property type="entry name" value="Metallophos"/>
    <property type="match status" value="1"/>
</dbReference>
<dbReference type="Gene3D" id="3.60.21.10">
    <property type="match status" value="1"/>
</dbReference>
<dbReference type="InterPro" id="IPR029052">
    <property type="entry name" value="Metallo-depent_PP-like"/>
</dbReference>
<reference evidence="3" key="1">
    <citation type="submission" date="2013-12" db="EMBL/GenBank/DDBJ databases">
        <title>The Genome Sequence of Aphanomyces invadans NJM9701.</title>
        <authorList>
            <consortium name="The Broad Institute Genomics Platform"/>
            <person name="Russ C."/>
            <person name="Tyler B."/>
            <person name="van West P."/>
            <person name="Dieguez-Uribeondo J."/>
            <person name="Young S.K."/>
            <person name="Zeng Q."/>
            <person name="Gargeya S."/>
            <person name="Fitzgerald M."/>
            <person name="Abouelleil A."/>
            <person name="Alvarado L."/>
            <person name="Chapman S.B."/>
            <person name="Gainer-Dewar J."/>
            <person name="Goldberg J."/>
            <person name="Griggs A."/>
            <person name="Gujja S."/>
            <person name="Hansen M."/>
            <person name="Howarth C."/>
            <person name="Imamovic A."/>
            <person name="Ireland A."/>
            <person name="Larimer J."/>
            <person name="McCowan C."/>
            <person name="Murphy C."/>
            <person name="Pearson M."/>
            <person name="Poon T.W."/>
            <person name="Priest M."/>
            <person name="Roberts A."/>
            <person name="Saif S."/>
            <person name="Shea T."/>
            <person name="Sykes S."/>
            <person name="Wortman J."/>
            <person name="Nusbaum C."/>
            <person name="Birren B."/>
        </authorList>
    </citation>
    <scope>NUCLEOTIDE SEQUENCE [LARGE SCALE GENOMIC DNA]</scope>
    <source>
        <strain evidence="3">NJM9701</strain>
    </source>
</reference>
<dbReference type="InterPro" id="IPR004843">
    <property type="entry name" value="Calcineurin-like_PHP"/>
</dbReference>
<organism evidence="3">
    <name type="scientific">Aphanomyces invadans</name>
    <dbReference type="NCBI Taxonomy" id="157072"/>
    <lineage>
        <taxon>Eukaryota</taxon>
        <taxon>Sar</taxon>
        <taxon>Stramenopiles</taxon>
        <taxon>Oomycota</taxon>
        <taxon>Saprolegniomycetes</taxon>
        <taxon>Saprolegniales</taxon>
        <taxon>Verrucalvaceae</taxon>
        <taxon>Aphanomyces</taxon>
    </lineage>
</organism>
<dbReference type="EMBL" id="KI913960">
    <property type="protein sequence ID" value="ETW02853.1"/>
    <property type="molecule type" value="Genomic_DNA"/>
</dbReference>
<dbReference type="InterPro" id="IPR051693">
    <property type="entry name" value="UPF0046_metallophosphoest"/>
</dbReference>
<gene>
    <name evidence="3" type="ORF">H310_05330</name>
</gene>
<dbReference type="OrthoDB" id="630188at2759"/>
<evidence type="ECO:0000259" key="2">
    <source>
        <dbReference type="Pfam" id="PF00149"/>
    </source>
</evidence>
<dbReference type="CDD" id="cd07379">
    <property type="entry name" value="MPP_239FB"/>
    <property type="match status" value="1"/>
</dbReference>
<dbReference type="GO" id="GO:0016787">
    <property type="term" value="F:hydrolase activity"/>
    <property type="evidence" value="ECO:0007669"/>
    <property type="project" value="InterPro"/>
</dbReference>
<dbReference type="RefSeq" id="XP_008868237.1">
    <property type="nucleotide sequence ID" value="XM_008870015.1"/>
</dbReference>
<dbReference type="GeneID" id="20082380"/>
<accession>A0A024UB53</accession>
<dbReference type="VEuPathDB" id="FungiDB:H310_05330"/>
<dbReference type="PANTHER" id="PTHR12905">
    <property type="entry name" value="METALLOPHOSPHOESTERASE"/>
    <property type="match status" value="1"/>
</dbReference>
<sequence>MREMPVNFDKYKSFLKEGKARYEIDACLREDSLSPEDIASFWQHARVQALEDAVAHTPADDIGAVWRRIQPYQYYQRGFSLPHVPARKQPGDLRVVFISDTHSLHDELPPIPDGDLLIHGGDFTDTGDRDEVRAFNDFLGKLPHRYKVVIAGNHETTFEKAYYSSHWKRYGHPVEYDSDDVRSLLTNAVYLEDMLITVEGYRIYGSPWQPAFCDWAFNLPRGSDELKAKWAAVPSNVDVLVTHSPPMGRGDDIGILRVGDVHLLHQVQERIKPAFHLFGHVHEGYGATFDGTTIFVNGSNCTEEYKAINPIVVFDLPPRMAAAVDDATDYHTRMAQQQQLAQQSVLKRYAIRGTCADQIFEEKLRVRPVVSATTRAMKYCFRGKKMESAPTADELSVQLAGPNYSIATTGTALSRRITMSVLPQDGSGGSPDNSLGLKSFDRNQSSGIRSPCIESRPRGLGAKRQGLAVLPEEDADAVVESATTAAITNVKPEDDCVLCRLKVPGHNHLRSLLGSADGVLTAPATIVREVVDGPAEESCVLCKFRVNGHIHPRRETVAATPSAESPPKAAEVALPPPSTADCSNGAKRISSWF</sequence>
<dbReference type="eggNOG" id="KOG3947">
    <property type="taxonomic scope" value="Eukaryota"/>
</dbReference>